<evidence type="ECO:0000313" key="4">
    <source>
        <dbReference type="Proteomes" id="UP000594262"/>
    </source>
</evidence>
<accession>A0A7M5UZ90</accession>
<dbReference type="GeneID" id="136819601"/>
<proteinExistence type="predicted"/>
<dbReference type="AlphaFoldDB" id="A0A7M5UZ90"/>
<feature type="region of interest" description="Disordered" evidence="1">
    <location>
        <begin position="151"/>
        <end position="170"/>
    </location>
</feature>
<reference evidence="3" key="1">
    <citation type="submission" date="2021-01" db="UniProtKB">
        <authorList>
            <consortium name="EnsemblMetazoa"/>
        </authorList>
    </citation>
    <scope>IDENTIFICATION</scope>
</reference>
<feature type="compositionally biased region" description="Basic and acidic residues" evidence="1">
    <location>
        <begin position="151"/>
        <end position="163"/>
    </location>
</feature>
<sequence length="344" mass="39421">MSFRVVSKKERLWTILLSHSICFSLIVWRMLINLNEAGYELKDPKYMIGVFLSAIGGIILVASSPIIYKEGRKLTSVNLSNLAFICATVGQYGITIHCAHVNASKKTSDINCKSCMTIEDHDRFTFYVLLMTFPMLIFTATIYPYPKHNKDARHYGDNRENQNRRKTNRNNEMMHQQNNHGHYHCTYHATFDTLDYADLVFGTVGCFLNYSSGWLAAYYAILGISPFLTAFSYGLEQRMIGNLSGMHKDLILTILRLLINDVGFFVLRMTVMVKEGFAHPIIIFTIKEVVSFLFRTGMIYKAHSITEKNATDKRQTTTISVNNKPAPNLKAKKIAFRQDEFVMW</sequence>
<feature type="transmembrane region" description="Helical" evidence="2">
    <location>
        <begin position="250"/>
        <end position="271"/>
    </location>
</feature>
<evidence type="ECO:0000313" key="3">
    <source>
        <dbReference type="EnsemblMetazoa" id="CLYHEMP006826.1"/>
    </source>
</evidence>
<feature type="transmembrane region" description="Helical" evidence="2">
    <location>
        <begin position="216"/>
        <end position="235"/>
    </location>
</feature>
<dbReference type="Proteomes" id="UP000594262">
    <property type="component" value="Unplaced"/>
</dbReference>
<organism evidence="3 4">
    <name type="scientific">Clytia hemisphaerica</name>
    <dbReference type="NCBI Taxonomy" id="252671"/>
    <lineage>
        <taxon>Eukaryota</taxon>
        <taxon>Metazoa</taxon>
        <taxon>Cnidaria</taxon>
        <taxon>Hydrozoa</taxon>
        <taxon>Hydroidolina</taxon>
        <taxon>Leptothecata</taxon>
        <taxon>Obeliida</taxon>
        <taxon>Clytiidae</taxon>
        <taxon>Clytia</taxon>
    </lineage>
</organism>
<protein>
    <submittedName>
        <fullName evidence="3">Uncharacterized protein</fullName>
    </submittedName>
</protein>
<evidence type="ECO:0000256" key="1">
    <source>
        <dbReference type="SAM" id="MobiDB-lite"/>
    </source>
</evidence>
<feature type="transmembrane region" description="Helical" evidence="2">
    <location>
        <begin position="124"/>
        <end position="145"/>
    </location>
</feature>
<name>A0A7M5UZ90_9CNID</name>
<feature type="transmembrane region" description="Helical" evidence="2">
    <location>
        <begin position="46"/>
        <end position="68"/>
    </location>
</feature>
<dbReference type="RefSeq" id="XP_066931933.1">
    <property type="nucleotide sequence ID" value="XM_067075832.1"/>
</dbReference>
<keyword evidence="2" id="KW-1133">Transmembrane helix</keyword>
<evidence type="ECO:0000256" key="2">
    <source>
        <dbReference type="SAM" id="Phobius"/>
    </source>
</evidence>
<dbReference type="EnsemblMetazoa" id="CLYHEMT006826.1">
    <property type="protein sequence ID" value="CLYHEMP006826.1"/>
    <property type="gene ID" value="CLYHEMG006826"/>
</dbReference>
<keyword evidence="2" id="KW-0472">Membrane</keyword>
<feature type="transmembrane region" description="Helical" evidence="2">
    <location>
        <begin position="12"/>
        <end position="31"/>
    </location>
</feature>
<keyword evidence="2" id="KW-0812">Transmembrane</keyword>
<keyword evidence="4" id="KW-1185">Reference proteome</keyword>